<dbReference type="Proteomes" id="UP000274593">
    <property type="component" value="Chromosome"/>
</dbReference>
<dbReference type="GO" id="GO:0009432">
    <property type="term" value="P:SOS response"/>
    <property type="evidence" value="ECO:0007669"/>
    <property type="project" value="TreeGrafter"/>
</dbReference>
<accession>A0A3Q8RS49</accession>
<dbReference type="NCBIfam" id="TIGR04192">
    <property type="entry name" value="GRASP_w_spasm"/>
    <property type="match status" value="1"/>
</dbReference>
<dbReference type="PANTHER" id="PTHR21621">
    <property type="entry name" value="RIBOSOMAL PROTEIN S6 MODIFICATION PROTEIN"/>
    <property type="match status" value="1"/>
</dbReference>
<keyword evidence="2" id="KW-1185">Reference proteome</keyword>
<dbReference type="SUPFAM" id="SSF56059">
    <property type="entry name" value="Glutathione synthetase ATP-binding domain-like"/>
    <property type="match status" value="1"/>
</dbReference>
<dbReference type="InterPro" id="IPR026455">
    <property type="entry name" value="GRASP_w_spasm"/>
</dbReference>
<sequence>MVLIISKENEASTLDIISWLDKKNTPWVRINKEDEVTVTPIADDYIFEYNNTSFKLSKIKSVWYRRGEIKTSFFSTDKDYEKLPEPLFTFLKIESRFLKDYLYFLIFQKKHLNTFSTAVINKLIATDIAESIGFKVPESYVLNSKKEFLKLKEEKGSLITKTICGNPIIRVKERKGSMYTTQVESVKEDNFFPSLFQTTIPKKYELRVFYLDGKTYSMAIFSQDNESTSIDLRNHDFDIIQRTVPFKLPGEINNKIDLLMNKLKLNSGSIDILVSPDNKYYFLEVNPVGQFGMLSYPCNYRIEEKIADYLAS</sequence>
<organism evidence="1 2">
    <name type="scientific">Tenacibaculum singaporense</name>
    <dbReference type="NCBI Taxonomy" id="2358479"/>
    <lineage>
        <taxon>Bacteria</taxon>
        <taxon>Pseudomonadati</taxon>
        <taxon>Bacteroidota</taxon>
        <taxon>Flavobacteriia</taxon>
        <taxon>Flavobacteriales</taxon>
        <taxon>Flavobacteriaceae</taxon>
        <taxon>Tenacibaculum</taxon>
    </lineage>
</organism>
<dbReference type="GO" id="GO:0018169">
    <property type="term" value="F:ribosomal S6-glutamic acid ligase activity"/>
    <property type="evidence" value="ECO:0007669"/>
    <property type="project" value="TreeGrafter"/>
</dbReference>
<dbReference type="EMBL" id="CP032548">
    <property type="protein sequence ID" value="AZJ36189.1"/>
    <property type="molecule type" value="Genomic_DNA"/>
</dbReference>
<protein>
    <submittedName>
        <fullName evidence="1">Grasp-with-spasm system ATP-grasp peptide maturase</fullName>
    </submittedName>
</protein>
<dbReference type="RefSeq" id="WP_125067928.1">
    <property type="nucleotide sequence ID" value="NZ_CP032548.1"/>
</dbReference>
<evidence type="ECO:0000313" key="2">
    <source>
        <dbReference type="Proteomes" id="UP000274593"/>
    </source>
</evidence>
<evidence type="ECO:0000313" key="1">
    <source>
        <dbReference type="EMBL" id="AZJ36189.1"/>
    </source>
</evidence>
<reference evidence="1 2" key="1">
    <citation type="submission" date="2018-09" db="EMBL/GenBank/DDBJ databases">
        <title>Insights into the microbiota of Asian seabass (Lates calcarifer) with tenacibaculosis symptoms and description of sp. nov. Tenacibaculum singaporense.</title>
        <authorList>
            <person name="Miyake S."/>
            <person name="Soh M."/>
            <person name="Azman M.N."/>
            <person name="Ngoh S.Y."/>
            <person name="Orban L."/>
        </authorList>
    </citation>
    <scope>NUCLEOTIDE SEQUENCE [LARGE SCALE GENOMIC DNA]</scope>
    <source>
        <strain evidence="1 2">DSM 106434</strain>
    </source>
</reference>
<proteinExistence type="predicted"/>
<dbReference type="AlphaFoldDB" id="A0A3Q8RS49"/>
<name>A0A3Q8RS49_9FLAO</name>
<dbReference type="PANTHER" id="PTHR21621:SF0">
    <property type="entry name" value="BETA-CITRYLGLUTAMATE SYNTHASE B-RELATED"/>
    <property type="match status" value="1"/>
</dbReference>
<dbReference type="GO" id="GO:0005737">
    <property type="term" value="C:cytoplasm"/>
    <property type="evidence" value="ECO:0007669"/>
    <property type="project" value="TreeGrafter"/>
</dbReference>
<dbReference type="Gene3D" id="3.30.470.20">
    <property type="entry name" value="ATP-grasp fold, B domain"/>
    <property type="match status" value="1"/>
</dbReference>
<dbReference type="KEGG" id="tsig:D6T69_11875"/>
<gene>
    <name evidence="1" type="primary">gwsG</name>
    <name evidence="1" type="ORF">D6T69_11875</name>
</gene>